<feature type="non-terminal residue" evidence="3">
    <location>
        <position position="216"/>
    </location>
</feature>
<organism evidence="3 4">
    <name type="scientific">Lasius niger</name>
    <name type="common">Black garden ant</name>
    <dbReference type="NCBI Taxonomy" id="67767"/>
    <lineage>
        <taxon>Eukaryota</taxon>
        <taxon>Metazoa</taxon>
        <taxon>Ecdysozoa</taxon>
        <taxon>Arthropoda</taxon>
        <taxon>Hexapoda</taxon>
        <taxon>Insecta</taxon>
        <taxon>Pterygota</taxon>
        <taxon>Neoptera</taxon>
        <taxon>Endopterygota</taxon>
        <taxon>Hymenoptera</taxon>
        <taxon>Apocrita</taxon>
        <taxon>Aculeata</taxon>
        <taxon>Formicoidea</taxon>
        <taxon>Formicidae</taxon>
        <taxon>Formicinae</taxon>
        <taxon>Lasius</taxon>
        <taxon>Lasius</taxon>
    </lineage>
</organism>
<evidence type="ECO:0000256" key="1">
    <source>
        <dbReference type="ARBA" id="ARBA00022801"/>
    </source>
</evidence>
<keyword evidence="1" id="KW-0378">Hydrolase</keyword>
<evidence type="ECO:0000313" key="3">
    <source>
        <dbReference type="EMBL" id="KMQ82415.1"/>
    </source>
</evidence>
<gene>
    <name evidence="3" type="ORF">RF55_23087</name>
</gene>
<keyword evidence="2" id="KW-0732">Signal</keyword>
<sequence length="216" mass="24168">MLGLATGSLLAPIARAAAVPANRRTGSLEDVEHIVVLMQENRSFDHYFGHLNGVRGVNDRFPVLTSAGLPVWCQPRKEPGSGLLLPFHLRTQHSSAQCVLDLDHSWYPTHGAIHGGRNDCWPEYKTDLTMGYYCREDIPFHYALADAFTVCDHYFCSIPTSTHPNRFYLMSGMIDPDGRGGGPVLDNVDWVDRMFYPNAPSPFDWTTYPERLEAAG</sequence>
<dbReference type="Gene3D" id="3.40.720.10">
    <property type="entry name" value="Alkaline Phosphatase, subunit A"/>
    <property type="match status" value="1"/>
</dbReference>
<evidence type="ECO:0000313" key="4">
    <source>
        <dbReference type="Proteomes" id="UP000036403"/>
    </source>
</evidence>
<comment type="caution">
    <text evidence="3">The sequence shown here is derived from an EMBL/GenBank/DDBJ whole genome shotgun (WGS) entry which is preliminary data.</text>
</comment>
<reference evidence="3 4" key="1">
    <citation type="submission" date="2015-04" db="EMBL/GenBank/DDBJ databases">
        <title>Lasius niger genome sequencing.</title>
        <authorList>
            <person name="Konorov E.A."/>
            <person name="Nikitin M.A."/>
            <person name="Kirill M.V."/>
            <person name="Chang P."/>
        </authorList>
    </citation>
    <scope>NUCLEOTIDE SEQUENCE [LARGE SCALE GENOMIC DNA]</scope>
    <source>
        <tissue evidence="3">Whole</tissue>
    </source>
</reference>
<protein>
    <submittedName>
        <fullName evidence="3">Phospholipase c</fullName>
    </submittedName>
</protein>
<name>A0A0J7MP85_LASNI</name>
<proteinExistence type="predicted"/>
<feature type="signal peptide" evidence="2">
    <location>
        <begin position="1"/>
        <end position="16"/>
    </location>
</feature>
<keyword evidence="4" id="KW-1185">Reference proteome</keyword>
<dbReference type="InterPro" id="IPR007312">
    <property type="entry name" value="Phosphoesterase"/>
</dbReference>
<dbReference type="OrthoDB" id="2953802at2759"/>
<dbReference type="PANTHER" id="PTHR31956">
    <property type="entry name" value="NON-SPECIFIC PHOSPHOLIPASE C4-RELATED"/>
    <property type="match status" value="1"/>
</dbReference>
<evidence type="ECO:0000256" key="2">
    <source>
        <dbReference type="SAM" id="SignalP"/>
    </source>
</evidence>
<dbReference type="PaxDb" id="67767-A0A0J7MP85"/>
<accession>A0A0J7MP85</accession>
<dbReference type="GO" id="GO:0042578">
    <property type="term" value="F:phosphoric ester hydrolase activity"/>
    <property type="evidence" value="ECO:0007669"/>
    <property type="project" value="UniProtKB-ARBA"/>
</dbReference>
<dbReference type="Pfam" id="PF04185">
    <property type="entry name" value="Phosphoesterase"/>
    <property type="match status" value="1"/>
</dbReference>
<dbReference type="AlphaFoldDB" id="A0A0J7MP85"/>
<dbReference type="PANTHER" id="PTHR31956:SF1">
    <property type="entry name" value="NON-SPECIFIC PHOSPHOLIPASE C1"/>
    <property type="match status" value="1"/>
</dbReference>
<dbReference type="STRING" id="67767.A0A0J7MP85"/>
<dbReference type="Proteomes" id="UP000036403">
    <property type="component" value="Unassembled WGS sequence"/>
</dbReference>
<feature type="chain" id="PRO_5005291015" evidence="2">
    <location>
        <begin position="17"/>
        <end position="216"/>
    </location>
</feature>
<dbReference type="InterPro" id="IPR017850">
    <property type="entry name" value="Alkaline_phosphatase_core_sf"/>
</dbReference>
<dbReference type="EMBL" id="LBMM01025685">
    <property type="protein sequence ID" value="KMQ82415.1"/>
    <property type="molecule type" value="Genomic_DNA"/>
</dbReference>